<dbReference type="Proteomes" id="UP001597521">
    <property type="component" value="Unassembled WGS sequence"/>
</dbReference>
<proteinExistence type="inferred from homology"/>
<dbReference type="CDD" id="cd05233">
    <property type="entry name" value="SDR_c"/>
    <property type="match status" value="1"/>
</dbReference>
<accession>A0ABW5QKR0</accession>
<keyword evidence="4" id="KW-1185">Reference proteome</keyword>
<dbReference type="PANTHER" id="PTHR43180:SF66">
    <property type="entry name" value="SHORT-CHAIN DEHYDROGENASE_REDUCTASE FAMILY PROTEIN"/>
    <property type="match status" value="1"/>
</dbReference>
<protein>
    <submittedName>
        <fullName evidence="3">SDR family oxidoreductase</fullName>
    </submittedName>
</protein>
<dbReference type="PANTHER" id="PTHR43180">
    <property type="entry name" value="3-OXOACYL-(ACYL-CARRIER-PROTEIN) REDUCTASE (AFU_ORTHOLOGUE AFUA_6G11210)"/>
    <property type="match status" value="1"/>
</dbReference>
<sequence>MRIENKVAVITGAGSGIGLATARLFVHHGARVVAADWNEEAVTRAAREIGGSIVPVCANVANEADCLAMIDRAVSEFGRIDVLVNNAGVMDLFQSVADVDNDMWRRCMTVNVDGPMYAMRRAVPLMLAQGAGSIINIASAAALGGGAAGAAYTASKYAVVGLTMSTAYQYAKFGLRCNALAVGGVNTNIMSSVGDRPVDQAALARIGAYHASAPGTLDPIDIANTILFLASDESRHLNGALIPLDMGWSAA</sequence>
<dbReference type="EMBL" id="JBHUNP010000001">
    <property type="protein sequence ID" value="MFD2648096.1"/>
    <property type="molecule type" value="Genomic_DNA"/>
</dbReference>
<dbReference type="InterPro" id="IPR036291">
    <property type="entry name" value="NAD(P)-bd_dom_sf"/>
</dbReference>
<dbReference type="InterPro" id="IPR002347">
    <property type="entry name" value="SDR_fam"/>
</dbReference>
<evidence type="ECO:0000313" key="3">
    <source>
        <dbReference type="EMBL" id="MFD2648096.1"/>
    </source>
</evidence>
<keyword evidence="2" id="KW-0560">Oxidoreductase</keyword>
<dbReference type="Gene3D" id="3.40.50.720">
    <property type="entry name" value="NAD(P)-binding Rossmann-like Domain"/>
    <property type="match status" value="1"/>
</dbReference>
<name>A0ABW5QKR0_9HYPH</name>
<evidence type="ECO:0000256" key="2">
    <source>
        <dbReference type="ARBA" id="ARBA00023002"/>
    </source>
</evidence>
<gene>
    <name evidence="3" type="ORF">ACFSX5_09865</name>
</gene>
<evidence type="ECO:0000256" key="1">
    <source>
        <dbReference type="ARBA" id="ARBA00006484"/>
    </source>
</evidence>
<comment type="caution">
    <text evidence="3">The sequence shown here is derived from an EMBL/GenBank/DDBJ whole genome shotgun (WGS) entry which is preliminary data.</text>
</comment>
<dbReference type="RefSeq" id="WP_386833171.1">
    <property type="nucleotide sequence ID" value="NZ_JBHUNP010000001.1"/>
</dbReference>
<dbReference type="PRINTS" id="PR00080">
    <property type="entry name" value="SDRFAMILY"/>
</dbReference>
<dbReference type="Pfam" id="PF13561">
    <property type="entry name" value="adh_short_C2"/>
    <property type="match status" value="1"/>
</dbReference>
<dbReference type="PROSITE" id="PS00061">
    <property type="entry name" value="ADH_SHORT"/>
    <property type="match status" value="1"/>
</dbReference>
<evidence type="ECO:0000313" key="4">
    <source>
        <dbReference type="Proteomes" id="UP001597521"/>
    </source>
</evidence>
<dbReference type="SUPFAM" id="SSF51735">
    <property type="entry name" value="NAD(P)-binding Rossmann-fold domains"/>
    <property type="match status" value="1"/>
</dbReference>
<organism evidence="3 4">
    <name type="scientific">Devosia albogilva</name>
    <dbReference type="NCBI Taxonomy" id="429726"/>
    <lineage>
        <taxon>Bacteria</taxon>
        <taxon>Pseudomonadati</taxon>
        <taxon>Pseudomonadota</taxon>
        <taxon>Alphaproteobacteria</taxon>
        <taxon>Hyphomicrobiales</taxon>
        <taxon>Devosiaceae</taxon>
        <taxon>Devosia</taxon>
    </lineage>
</organism>
<reference evidence="4" key="1">
    <citation type="journal article" date="2019" name="Int. J. Syst. Evol. Microbiol.">
        <title>The Global Catalogue of Microorganisms (GCM) 10K type strain sequencing project: providing services to taxonomists for standard genome sequencing and annotation.</title>
        <authorList>
            <consortium name="The Broad Institute Genomics Platform"/>
            <consortium name="The Broad Institute Genome Sequencing Center for Infectious Disease"/>
            <person name="Wu L."/>
            <person name="Ma J."/>
        </authorList>
    </citation>
    <scope>NUCLEOTIDE SEQUENCE [LARGE SCALE GENOMIC DNA]</scope>
    <source>
        <strain evidence="4">CCM 7427</strain>
    </source>
</reference>
<dbReference type="InterPro" id="IPR020904">
    <property type="entry name" value="Sc_DH/Rdtase_CS"/>
</dbReference>
<dbReference type="PRINTS" id="PR00081">
    <property type="entry name" value="GDHRDH"/>
</dbReference>
<comment type="similarity">
    <text evidence="1">Belongs to the short-chain dehydrogenases/reductases (SDR) family.</text>
</comment>